<dbReference type="InterPro" id="IPR043135">
    <property type="entry name" value="Fur_C"/>
</dbReference>
<evidence type="ECO:0000313" key="13">
    <source>
        <dbReference type="Proteomes" id="UP000664265"/>
    </source>
</evidence>
<organism evidence="12 13">
    <name type="scientific">Prevotella illustrans</name>
    <dbReference type="NCBI Taxonomy" id="2800387"/>
    <lineage>
        <taxon>Bacteria</taxon>
        <taxon>Pseudomonadati</taxon>
        <taxon>Bacteroidota</taxon>
        <taxon>Bacteroidia</taxon>
        <taxon>Bacteroidales</taxon>
        <taxon>Prevotellaceae</taxon>
        <taxon>Prevotella</taxon>
    </lineage>
</organism>
<evidence type="ECO:0000256" key="6">
    <source>
        <dbReference type="ARBA" id="ARBA00022491"/>
    </source>
</evidence>
<evidence type="ECO:0000256" key="1">
    <source>
        <dbReference type="ARBA" id="ARBA00004496"/>
    </source>
</evidence>
<name>A0ABS3M2Z1_9BACT</name>
<evidence type="ECO:0000256" key="5">
    <source>
        <dbReference type="ARBA" id="ARBA00022490"/>
    </source>
</evidence>
<dbReference type="InterPro" id="IPR002481">
    <property type="entry name" value="FUR"/>
</dbReference>
<dbReference type="Gene3D" id="1.10.10.10">
    <property type="entry name" value="Winged helix-like DNA-binding domain superfamily/Winged helix DNA-binding domain"/>
    <property type="match status" value="1"/>
</dbReference>
<gene>
    <name evidence="12" type="ORF">JHU38_01475</name>
</gene>
<comment type="subunit">
    <text evidence="3">Homodimer.</text>
</comment>
<comment type="similarity">
    <text evidence="2">Belongs to the Fur family.</text>
</comment>
<evidence type="ECO:0000256" key="2">
    <source>
        <dbReference type="ARBA" id="ARBA00007957"/>
    </source>
</evidence>
<dbReference type="Pfam" id="PF01475">
    <property type="entry name" value="FUR"/>
    <property type="match status" value="1"/>
</dbReference>
<evidence type="ECO:0000256" key="7">
    <source>
        <dbReference type="ARBA" id="ARBA00022723"/>
    </source>
</evidence>
<keyword evidence="11" id="KW-0804">Transcription</keyword>
<keyword evidence="9" id="KW-0805">Transcription regulation</keyword>
<keyword evidence="10" id="KW-0238">DNA-binding</keyword>
<comment type="caution">
    <text evidence="12">The sequence shown here is derived from an EMBL/GenBank/DDBJ whole genome shotgun (WGS) entry which is preliminary data.</text>
</comment>
<evidence type="ECO:0000256" key="9">
    <source>
        <dbReference type="ARBA" id="ARBA00023015"/>
    </source>
</evidence>
<keyword evidence="5" id="KW-0963">Cytoplasm</keyword>
<keyword evidence="13" id="KW-1185">Reference proteome</keyword>
<reference evidence="12 13" key="1">
    <citation type="submission" date="2021-01" db="EMBL/GenBank/DDBJ databases">
        <title>Prevotella A2931 sp. nov.</title>
        <authorList>
            <person name="Buhl M."/>
            <person name="Oberhettinger P."/>
        </authorList>
    </citation>
    <scope>NUCLEOTIDE SEQUENCE [LARGE SCALE GENOMIC DNA]</scope>
    <source>
        <strain evidence="12 13">A2931</strain>
    </source>
</reference>
<proteinExistence type="inferred from homology"/>
<dbReference type="EMBL" id="JAERMS010000002">
    <property type="protein sequence ID" value="MBO1362465.1"/>
    <property type="molecule type" value="Genomic_DNA"/>
</dbReference>
<evidence type="ECO:0000256" key="3">
    <source>
        <dbReference type="ARBA" id="ARBA00011738"/>
    </source>
</evidence>
<evidence type="ECO:0000313" key="12">
    <source>
        <dbReference type="EMBL" id="MBO1362465.1"/>
    </source>
</evidence>
<dbReference type="PANTHER" id="PTHR33202">
    <property type="entry name" value="ZINC UPTAKE REGULATION PROTEIN"/>
    <property type="match status" value="1"/>
</dbReference>
<dbReference type="PANTHER" id="PTHR33202:SF2">
    <property type="entry name" value="FERRIC UPTAKE REGULATION PROTEIN"/>
    <property type="match status" value="1"/>
</dbReference>
<dbReference type="InterPro" id="IPR036388">
    <property type="entry name" value="WH-like_DNA-bd_sf"/>
</dbReference>
<keyword evidence="8" id="KW-0862">Zinc</keyword>
<evidence type="ECO:0000256" key="4">
    <source>
        <dbReference type="ARBA" id="ARBA00020910"/>
    </source>
</evidence>
<dbReference type="SUPFAM" id="SSF46785">
    <property type="entry name" value="Winged helix' DNA-binding domain"/>
    <property type="match status" value="1"/>
</dbReference>
<keyword evidence="7" id="KW-0479">Metal-binding</keyword>
<comment type="subcellular location">
    <subcellularLocation>
        <location evidence="1">Cytoplasm</location>
    </subcellularLocation>
</comment>
<dbReference type="RefSeq" id="WP_107582457.1">
    <property type="nucleotide sequence ID" value="NZ_JAERMS010000002.1"/>
</dbReference>
<keyword evidence="6" id="KW-0678">Repressor</keyword>
<evidence type="ECO:0000256" key="8">
    <source>
        <dbReference type="ARBA" id="ARBA00022833"/>
    </source>
</evidence>
<dbReference type="InterPro" id="IPR036390">
    <property type="entry name" value="WH_DNA-bd_sf"/>
</dbReference>
<dbReference type="Proteomes" id="UP000664265">
    <property type="component" value="Unassembled WGS sequence"/>
</dbReference>
<evidence type="ECO:0000256" key="11">
    <source>
        <dbReference type="ARBA" id="ARBA00023163"/>
    </source>
</evidence>
<dbReference type="CDD" id="cd07153">
    <property type="entry name" value="Fur_like"/>
    <property type="match status" value="1"/>
</dbReference>
<protein>
    <recommendedName>
        <fullName evidence="4">Ferric uptake regulation protein</fullName>
    </recommendedName>
</protein>
<accession>A0ABS3M2Z1</accession>
<dbReference type="Gene3D" id="3.30.1490.190">
    <property type="match status" value="1"/>
</dbReference>
<sequence>MEDSVPIRARKALDRYLEENKLRKTPERYAILDAIYHIKGAFALEELSKLLVEENFRVSRATLYNTIRFFLKIRLVVRHRFMDGTRYTASLAKPNLCHQICTVCGHVTDVQIPAVARAIGEVKYRRFHQDTYTLYIYGVCSNCQAKQTRRKQQSCKIDFRKTKIQNGNKG</sequence>
<evidence type="ECO:0000256" key="10">
    <source>
        <dbReference type="ARBA" id="ARBA00023125"/>
    </source>
</evidence>